<dbReference type="PANTHER" id="PTHR45398">
    <property type="match status" value="1"/>
</dbReference>
<gene>
    <name evidence="5" type="primary">NRPS4_2</name>
    <name evidence="5" type="ORF">QQZ08_012339</name>
</gene>
<dbReference type="Proteomes" id="UP001498421">
    <property type="component" value="Unassembled WGS sequence"/>
</dbReference>
<dbReference type="Gene3D" id="3.30.559.10">
    <property type="entry name" value="Chloramphenicol acetyltransferase-like domain"/>
    <property type="match status" value="3"/>
</dbReference>
<organism evidence="5 6">
    <name type="scientific">Neonectria magnoliae</name>
    <dbReference type="NCBI Taxonomy" id="2732573"/>
    <lineage>
        <taxon>Eukaryota</taxon>
        <taxon>Fungi</taxon>
        <taxon>Dikarya</taxon>
        <taxon>Ascomycota</taxon>
        <taxon>Pezizomycotina</taxon>
        <taxon>Sordariomycetes</taxon>
        <taxon>Hypocreomycetidae</taxon>
        <taxon>Hypocreales</taxon>
        <taxon>Nectriaceae</taxon>
        <taxon>Neonectria</taxon>
    </lineage>
</organism>
<keyword evidence="2" id="KW-0597">Phosphoprotein</keyword>
<evidence type="ECO:0000313" key="6">
    <source>
        <dbReference type="Proteomes" id="UP001498421"/>
    </source>
</evidence>
<feature type="domain" description="Carrier" evidence="4">
    <location>
        <begin position="1434"/>
        <end position="1510"/>
    </location>
</feature>
<evidence type="ECO:0000313" key="5">
    <source>
        <dbReference type="EMBL" id="KAK7415472.1"/>
    </source>
</evidence>
<keyword evidence="1" id="KW-0596">Phosphopantetheine</keyword>
<dbReference type="EMBL" id="JAZAVK010000240">
    <property type="protein sequence ID" value="KAK7415472.1"/>
    <property type="molecule type" value="Genomic_DNA"/>
</dbReference>
<evidence type="ECO:0000256" key="1">
    <source>
        <dbReference type="ARBA" id="ARBA00022450"/>
    </source>
</evidence>
<evidence type="ECO:0000256" key="2">
    <source>
        <dbReference type="ARBA" id="ARBA00022553"/>
    </source>
</evidence>
<feature type="domain" description="Carrier" evidence="4">
    <location>
        <begin position="385"/>
        <end position="461"/>
    </location>
</feature>
<dbReference type="Pfam" id="PF00668">
    <property type="entry name" value="Condensation"/>
    <property type="match status" value="3"/>
</dbReference>
<dbReference type="Gene3D" id="1.10.1200.10">
    <property type="entry name" value="ACP-like"/>
    <property type="match status" value="2"/>
</dbReference>
<dbReference type="Pfam" id="PF00501">
    <property type="entry name" value="AMP-binding"/>
    <property type="match status" value="1"/>
</dbReference>
<dbReference type="SUPFAM" id="SSF47336">
    <property type="entry name" value="ACP-like"/>
    <property type="match status" value="2"/>
</dbReference>
<dbReference type="CDD" id="cd05918">
    <property type="entry name" value="A_NRPS_SidN3_like"/>
    <property type="match status" value="1"/>
</dbReference>
<dbReference type="InterPro" id="IPR009081">
    <property type="entry name" value="PP-bd_ACP"/>
</dbReference>
<dbReference type="Gene3D" id="3.30.559.30">
    <property type="entry name" value="Nonribosomal peptide synthetase, condensation domain"/>
    <property type="match status" value="3"/>
</dbReference>
<dbReference type="InterPro" id="IPR036736">
    <property type="entry name" value="ACP-like_sf"/>
</dbReference>
<dbReference type="SUPFAM" id="SSF52777">
    <property type="entry name" value="CoA-dependent acyltransferases"/>
    <property type="match status" value="6"/>
</dbReference>
<name>A0ABR1H3K6_9HYPO</name>
<comment type="caution">
    <text evidence="5">The sequence shown here is derived from an EMBL/GenBank/DDBJ whole genome shotgun (WGS) entry which is preliminary data.</text>
</comment>
<dbReference type="InterPro" id="IPR000873">
    <property type="entry name" value="AMP-dep_synth/lig_dom"/>
</dbReference>
<dbReference type="InterPro" id="IPR023213">
    <property type="entry name" value="CAT-like_dom_sf"/>
</dbReference>
<feature type="non-terminal residue" evidence="5">
    <location>
        <position position="1"/>
    </location>
</feature>
<comment type="similarity">
    <text evidence="3">Belongs to the NRP synthetase family.</text>
</comment>
<dbReference type="CDD" id="cd19534">
    <property type="entry name" value="E_NRPS"/>
    <property type="match status" value="1"/>
</dbReference>
<dbReference type="SMART" id="SM00823">
    <property type="entry name" value="PKS_PP"/>
    <property type="match status" value="2"/>
</dbReference>
<dbReference type="PANTHER" id="PTHR45398:SF1">
    <property type="entry name" value="ENZYME, PUTATIVE (JCVI)-RELATED"/>
    <property type="match status" value="1"/>
</dbReference>
<dbReference type="CDD" id="cd19542">
    <property type="entry name" value="CT_NRPS-like"/>
    <property type="match status" value="2"/>
</dbReference>
<protein>
    <submittedName>
        <fullName evidence="5">Nonribosomal peptide synthetase 4</fullName>
    </submittedName>
</protein>
<reference evidence="5 6" key="1">
    <citation type="journal article" date="2025" name="Microbiol. Resour. Announc.">
        <title>Draft genome sequences for Neonectria magnoliae and Neonectria punicea, canker pathogens of Liriodendron tulipifera and Acer saccharum in West Virginia.</title>
        <authorList>
            <person name="Petronek H.M."/>
            <person name="Kasson M.T."/>
            <person name="Metheny A.M."/>
            <person name="Stauder C.M."/>
            <person name="Lovett B."/>
            <person name="Lynch S.C."/>
            <person name="Garnas J.R."/>
            <person name="Kasson L.R."/>
            <person name="Stajich J.E."/>
        </authorList>
    </citation>
    <scope>NUCLEOTIDE SEQUENCE [LARGE SCALE GENOMIC DNA]</scope>
    <source>
        <strain evidence="5 6">NRRL 64651</strain>
    </source>
</reference>
<dbReference type="Pfam" id="PF00550">
    <property type="entry name" value="PP-binding"/>
    <property type="match status" value="2"/>
</dbReference>
<accession>A0ABR1H3K6</accession>
<dbReference type="SUPFAM" id="SSF56801">
    <property type="entry name" value="Acetyl-CoA synthetase-like"/>
    <property type="match status" value="1"/>
</dbReference>
<proteinExistence type="inferred from homology"/>
<sequence length="1984" mass="219577">PKGVVIEHGSFCASSKAFRHRMKLTSASSVFHFTSYAFDIAMGETFGAFTSGACLCVPSEEMRTADLPGAMNTLGVTWAFLTPSVANIQNASSFTTLKTLVCGGEALTPETIGTWANKVELINGYGPVECTVFAVANADVSSDKDHSNIGRGMDGGHTWVVDARDHNYLVPLGCVGELLISGPIVAREYLNDAAKTAESFIENPAWMHWFSGEQDQHMRFYKTGDLVKYCPDGTLTYMGRKDHQVKLHGQRIELGEIEAQLESDQRIRHALVNLPKSGVCKGRLVAIVSLDGLMSDESCLASSTLIPVSTSTMEAVRTHTSAIQDRLSEKLPPYMVPSAWLVVEAIPLLVSGKLDRASAQAWLANMDADTYKLAVGSNGTEDVAEPETSVGRQLRKIWSSVLNIAEEETPVNRSFISLGGDSIAAIQIMTRCRDQAIRFSMQEIMRGKSITELATLIEIEGRQTQNDAPEYEEQLNRAFDLSPIQQLFFNNSSNKDRGDRFNQSQLLSVKSPIDVSKFEHAVQTLVQRHSMLRSRFTRSHDGQWTQQIASDIEASHRFRFHKLAARSDMIPFIAASQKSVDVSGPVFVVDLFQLPDESQVVSLIAHHLVVDIVSWINIIHDLEAFLTSPSPKSAKPFSFQAWNVAQTEHSKRLESQGEGSLPFPVQPADVDFWGMSNTTNAYGDVARKSFVVSDPDIVSLVLGDSHTALKTEPLDLFVSALLQSFGHTFGERELPTLFNEGHGREPWDHTIDLSQTVGWFTSLCPVHVSRANLNLDDAIDSVRRVKDVRRSVPSNGRPYFARRYLTESGKRDLGNHEPMEVLLNYLGRTQQTSQSDSLLGPADFPMTEEEMEIISDVAPETHRLALFEISISILDKGVGFTFMYNKHMLHQDRIDKWVSNCEEVLVDTARNLSEAPSTPTLSDFPLMPFGYTELHNLVTRSLPAVHVRFDEVEDMYPCSPMQTGILLSQLLDPSQYLFHTVLEITPSGPTIDAHKLSRACAQVIDRHPALRTVFVDSVYRGGTFDQVVLKPREARVSVIKCREIEVMAKLNARSLEKSNKGPGPMLPYQITICQTPQGKVFMKLEMNHAVTDGASTAVIMRDITNAYTNSLPSTEAPSYKEYVKYISNQSVDSSLDFWTTYLSGAQPTSFPAINPDSTDGRSLGSVAVDFGRFAHLHSLSSESGVTFSNMILAAWALMLRSYTKSEDVCYGYVASGRDVRIDGIDDIVGPFINMLVFRFQFAPGMLLKSLFLDAQEDYLASLPHQHFSLARVSHVLGQKKRGFFNTAVSIQNAGSPSGSDPKALSYESVEAFDPSEYAVTLNVNTTRGDEGIVFRYWTDVLSDSQAEDLALTMSDLLSDFIDHSEEALSHLRLFQDSQLPSHDYTHTHAVEYWTSQHDDVNCNAIINSSASSKSSTDLGALTFSPPNRSGAFTRGRDQLHHKLTALWRETLDLGSVVVSYEDSFFELGGDSIVAMSMVGNAREAEIPLTVADIFKNPTFGPMLDCLLERSDKDYETASSDDKTCFSTSKKEVSSIDEEIYEPFSMLGQEDAEQFVRDHVCTVTGVSRASIMDVLPTTDFQAQAIEGSLLASRWMLNYFHLDGAGPLDTGLLRESITNVVASYDVLRTVFVPHHKTYLQVVLRQVQPELIVHDVDDVEQFTLELESNHQHEVPRPEQPTLRFIVAKQTSSARHRIFLRISHAQYDGVCFPAILGALKACYEGEAILPTPSYATYVRGALGKITLDHYAYWKSLLKDSTPTDVIQRERASLFTVPTRVLKQVVPTRSLASFNITTATIVKAAWSTVLAKATGKTDVVFGHLISGRNVGSVPGIESIVGPCLNVIPVRIRHQPSWTVLHLLQHIQDQQVDNMPFESLGFKEIIDKCTDWNDDGVNGFSTVVQHQSMPQTGSLTIGGTTYEVGAMASQEDTADFSVVTTPQDANNTEVCLLYARDGAIDKSFAEQIFDSLCETIMAFSEDPNACVVQP</sequence>
<dbReference type="Gene3D" id="3.40.50.12780">
    <property type="entry name" value="N-terminal domain of ligase-like"/>
    <property type="match status" value="1"/>
</dbReference>
<dbReference type="Gene3D" id="3.30.300.30">
    <property type="match status" value="1"/>
</dbReference>
<dbReference type="InterPro" id="IPR020806">
    <property type="entry name" value="PKS_PP-bd"/>
</dbReference>
<dbReference type="InterPro" id="IPR001242">
    <property type="entry name" value="Condensation_dom"/>
</dbReference>
<dbReference type="InterPro" id="IPR042099">
    <property type="entry name" value="ANL_N_sf"/>
</dbReference>
<dbReference type="PROSITE" id="PS50075">
    <property type="entry name" value="CARRIER"/>
    <property type="match status" value="2"/>
</dbReference>
<evidence type="ECO:0000259" key="4">
    <source>
        <dbReference type="PROSITE" id="PS50075"/>
    </source>
</evidence>
<dbReference type="InterPro" id="IPR045851">
    <property type="entry name" value="AMP-bd_C_sf"/>
</dbReference>
<evidence type="ECO:0000256" key="3">
    <source>
        <dbReference type="ARBA" id="ARBA00029454"/>
    </source>
</evidence>
<keyword evidence="6" id="KW-1185">Reference proteome</keyword>